<evidence type="ECO:0000256" key="1">
    <source>
        <dbReference type="PROSITE-ProRule" id="PRU00325"/>
    </source>
</evidence>
<sequence length="282" mass="30462">MPDPDPFWWRDAEPARPRRVEGGIQINSTRGPVARTWWSQRFLGVLESLGVGGRLSRGRSYARAGQIISLDVDAGGAVAQVQGSRPQPYKVRVGIPAFGKAEWAAVAQALADDASYAATLLAGEMPREIETVFEAVGLSLFPAGNRDLAMDCSCPDHAVPCKHLAAVFYVLADRFDTDPFQILALRGRDRETLLEDLRARRTAASPPATSDGVPALADVMHEYWSAGPGLPERLTGPRTPPDALLDQVPEFTVDVRGERVADLLRPAYRALAGDDSTPPTAP</sequence>
<reference evidence="3 4" key="1">
    <citation type="submission" date="2020-04" db="EMBL/GenBank/DDBJ databases">
        <authorList>
            <person name="Klaysubun C."/>
            <person name="Duangmal K."/>
            <person name="Lipun K."/>
        </authorList>
    </citation>
    <scope>NUCLEOTIDE SEQUENCE [LARGE SCALE GENOMIC DNA]</scope>
    <source>
        <strain evidence="3 4">JCM 11839</strain>
    </source>
</reference>
<dbReference type="EMBL" id="JAAXKY010000076">
    <property type="protein sequence ID" value="NMH79712.1"/>
    <property type="molecule type" value="Genomic_DNA"/>
</dbReference>
<accession>A0ABX1RH73</accession>
<evidence type="ECO:0000313" key="4">
    <source>
        <dbReference type="Proteomes" id="UP001296706"/>
    </source>
</evidence>
<dbReference type="PANTHER" id="PTHR38133">
    <property type="entry name" value="SLR1429 PROTEIN"/>
    <property type="match status" value="1"/>
</dbReference>
<keyword evidence="4" id="KW-1185">Reference proteome</keyword>
<proteinExistence type="predicted"/>
<name>A0ABX1RH73_9PSEU</name>
<protein>
    <recommendedName>
        <fullName evidence="2">SWIM-type domain-containing protein</fullName>
    </recommendedName>
</protein>
<keyword evidence="1" id="KW-0479">Metal-binding</keyword>
<gene>
    <name evidence="3" type="ORF">HF577_21785</name>
</gene>
<dbReference type="Pfam" id="PF04434">
    <property type="entry name" value="SWIM"/>
    <property type="match status" value="1"/>
</dbReference>
<feature type="domain" description="SWIM-type" evidence="2">
    <location>
        <begin position="137"/>
        <end position="172"/>
    </location>
</feature>
<organism evidence="3 4">
    <name type="scientific">Pseudonocardia xinjiangensis</name>
    <dbReference type="NCBI Taxonomy" id="75289"/>
    <lineage>
        <taxon>Bacteria</taxon>
        <taxon>Bacillati</taxon>
        <taxon>Actinomycetota</taxon>
        <taxon>Actinomycetes</taxon>
        <taxon>Pseudonocardiales</taxon>
        <taxon>Pseudonocardiaceae</taxon>
        <taxon>Pseudonocardia</taxon>
    </lineage>
</organism>
<dbReference type="RefSeq" id="WP_169397778.1">
    <property type="nucleotide sequence ID" value="NZ_BAAAJH010000019.1"/>
</dbReference>
<dbReference type="PANTHER" id="PTHR38133:SF1">
    <property type="entry name" value="SLR1429 PROTEIN"/>
    <property type="match status" value="1"/>
</dbReference>
<keyword evidence="1" id="KW-0863">Zinc-finger</keyword>
<dbReference type="Proteomes" id="UP001296706">
    <property type="component" value="Unassembled WGS sequence"/>
</dbReference>
<comment type="caution">
    <text evidence="3">The sequence shown here is derived from an EMBL/GenBank/DDBJ whole genome shotgun (WGS) entry which is preliminary data.</text>
</comment>
<dbReference type="PROSITE" id="PS50966">
    <property type="entry name" value="ZF_SWIM"/>
    <property type="match status" value="1"/>
</dbReference>
<evidence type="ECO:0000259" key="2">
    <source>
        <dbReference type="PROSITE" id="PS50966"/>
    </source>
</evidence>
<keyword evidence="1" id="KW-0862">Zinc</keyword>
<dbReference type="InterPro" id="IPR007527">
    <property type="entry name" value="Znf_SWIM"/>
</dbReference>
<evidence type="ECO:0000313" key="3">
    <source>
        <dbReference type="EMBL" id="NMH79712.1"/>
    </source>
</evidence>